<dbReference type="KEGG" id="pxu:106116059"/>
<dbReference type="GO" id="GO:0016298">
    <property type="term" value="F:lipase activity"/>
    <property type="evidence" value="ECO:0007669"/>
    <property type="project" value="InterPro"/>
</dbReference>
<dbReference type="Proteomes" id="UP000694872">
    <property type="component" value="Unplaced"/>
</dbReference>
<organism evidence="7">
    <name type="scientific">Papilio xuthus</name>
    <name type="common">Asian swallowtail butterfly</name>
    <dbReference type="NCBI Taxonomy" id="66420"/>
    <lineage>
        <taxon>Eukaryota</taxon>
        <taxon>Metazoa</taxon>
        <taxon>Ecdysozoa</taxon>
        <taxon>Arthropoda</taxon>
        <taxon>Hexapoda</taxon>
        <taxon>Insecta</taxon>
        <taxon>Pterygota</taxon>
        <taxon>Neoptera</taxon>
        <taxon>Endopterygota</taxon>
        <taxon>Lepidoptera</taxon>
        <taxon>Glossata</taxon>
        <taxon>Ditrysia</taxon>
        <taxon>Papilionoidea</taxon>
        <taxon>Papilionidae</taxon>
        <taxon>Papilioninae</taxon>
        <taxon>Papilio</taxon>
    </lineage>
</organism>
<reference evidence="7" key="1">
    <citation type="submission" date="2025-08" db="UniProtKB">
        <authorList>
            <consortium name="RefSeq"/>
        </authorList>
    </citation>
    <scope>IDENTIFICATION</scope>
</reference>
<dbReference type="InterPro" id="IPR000734">
    <property type="entry name" value="TAG_lipase"/>
</dbReference>
<name>A0AAJ6Z4K7_PAPXU</name>
<dbReference type="Pfam" id="PF00151">
    <property type="entry name" value="Lipase"/>
    <property type="match status" value="1"/>
</dbReference>
<dbReference type="PANTHER" id="PTHR11610">
    <property type="entry name" value="LIPASE"/>
    <property type="match status" value="1"/>
</dbReference>
<evidence type="ECO:0000256" key="4">
    <source>
        <dbReference type="ARBA" id="ARBA00022729"/>
    </source>
</evidence>
<comment type="subcellular location">
    <subcellularLocation>
        <location evidence="1">Secreted</location>
    </subcellularLocation>
</comment>
<evidence type="ECO:0000313" key="7">
    <source>
        <dbReference type="RefSeq" id="XP_013165250.1"/>
    </source>
</evidence>
<evidence type="ECO:0000256" key="1">
    <source>
        <dbReference type="ARBA" id="ARBA00004613"/>
    </source>
</evidence>
<dbReference type="GO" id="GO:0005615">
    <property type="term" value="C:extracellular space"/>
    <property type="evidence" value="ECO:0007669"/>
    <property type="project" value="TreeGrafter"/>
</dbReference>
<protein>
    <submittedName>
        <fullName evidence="7">Lipase member H</fullName>
    </submittedName>
</protein>
<dbReference type="SUPFAM" id="SSF53474">
    <property type="entry name" value="alpha/beta-Hydrolases"/>
    <property type="match status" value="1"/>
</dbReference>
<dbReference type="InterPro" id="IPR029058">
    <property type="entry name" value="AB_hydrolase_fold"/>
</dbReference>
<keyword evidence="3" id="KW-0964">Secreted</keyword>
<accession>A0AAJ6Z4K7</accession>
<proteinExistence type="inferred from homology"/>
<dbReference type="GO" id="GO:0016042">
    <property type="term" value="P:lipid catabolic process"/>
    <property type="evidence" value="ECO:0007669"/>
    <property type="project" value="TreeGrafter"/>
</dbReference>
<dbReference type="Gene3D" id="3.40.50.1820">
    <property type="entry name" value="alpha/beta hydrolase"/>
    <property type="match status" value="1"/>
</dbReference>
<dbReference type="PRINTS" id="PR00821">
    <property type="entry name" value="TAGLIPASE"/>
</dbReference>
<dbReference type="RefSeq" id="XP_013165250.1">
    <property type="nucleotide sequence ID" value="XM_013309796.1"/>
</dbReference>
<dbReference type="PANTHER" id="PTHR11610:SF149">
    <property type="entry name" value="FI01450P-RELATED"/>
    <property type="match status" value="1"/>
</dbReference>
<evidence type="ECO:0000256" key="5">
    <source>
        <dbReference type="RuleBase" id="RU004262"/>
    </source>
</evidence>
<comment type="similarity">
    <text evidence="2 5">Belongs to the AB hydrolase superfamily. Lipase family.</text>
</comment>
<sequence>MKVLPVFVIVGFCFTNIYTDRLDERFRLLYSDAVKCNFDKTLDLQVGETKVYFYDFSKDINIVCKINSGVDCITNTTSLDISRRLIVFVPGYKCFIKRDIEELVRQTYKTIPDIYLIIIDHSAYTYETKEKLRSYERSVLYSFYIGNGLGKFLAGFNRYGYPSKNIHCIGHSLGAHILGYAGERYNVETSENVWRITGLDPAGPCFANASKEEQLRSGNAGFVDVYHCNAGQLGTTNAIGDADIFFNKQGKIQPGCKGLSDEDLAKCYHKACILYWTISVLRSHFYQAVACPSYDAYIAGSCTTNTTPIGHLTVAVKGIFYVTTESKHATDQL</sequence>
<dbReference type="AlphaFoldDB" id="A0AAJ6Z4K7"/>
<feature type="domain" description="Lipase" evidence="6">
    <location>
        <begin position="45"/>
        <end position="304"/>
    </location>
</feature>
<evidence type="ECO:0000256" key="2">
    <source>
        <dbReference type="ARBA" id="ARBA00010701"/>
    </source>
</evidence>
<dbReference type="InterPro" id="IPR013818">
    <property type="entry name" value="Lipase"/>
</dbReference>
<gene>
    <name evidence="7" type="primary">LOC106116059</name>
</gene>
<dbReference type="GeneID" id="106116059"/>
<keyword evidence="4" id="KW-0732">Signal</keyword>
<evidence type="ECO:0000259" key="6">
    <source>
        <dbReference type="Pfam" id="PF00151"/>
    </source>
</evidence>
<dbReference type="GO" id="GO:0017171">
    <property type="term" value="F:serine hydrolase activity"/>
    <property type="evidence" value="ECO:0007669"/>
    <property type="project" value="TreeGrafter"/>
</dbReference>
<evidence type="ECO:0000256" key="3">
    <source>
        <dbReference type="ARBA" id="ARBA00022525"/>
    </source>
</evidence>